<feature type="signal peptide" evidence="1">
    <location>
        <begin position="1"/>
        <end position="23"/>
    </location>
</feature>
<feature type="chain" id="PRO_5046353106" evidence="1">
    <location>
        <begin position="24"/>
        <end position="77"/>
    </location>
</feature>
<accession>A0ABU1K0F0</accession>
<evidence type="ECO:0000313" key="3">
    <source>
        <dbReference type="Proteomes" id="UP001262410"/>
    </source>
</evidence>
<evidence type="ECO:0000256" key="1">
    <source>
        <dbReference type="SAM" id="SignalP"/>
    </source>
</evidence>
<dbReference type="Proteomes" id="UP001262410">
    <property type="component" value="Unassembled WGS sequence"/>
</dbReference>
<keyword evidence="1" id="KW-0732">Signal</keyword>
<proteinExistence type="predicted"/>
<comment type="caution">
    <text evidence="2">The sequence shown here is derived from an EMBL/GenBank/DDBJ whole genome shotgun (WGS) entry which is preliminary data.</text>
</comment>
<organism evidence="2 3">
    <name type="scientific">Inquilinus ginsengisoli</name>
    <dbReference type="NCBI Taxonomy" id="363840"/>
    <lineage>
        <taxon>Bacteria</taxon>
        <taxon>Pseudomonadati</taxon>
        <taxon>Pseudomonadota</taxon>
        <taxon>Alphaproteobacteria</taxon>
        <taxon>Rhodospirillales</taxon>
        <taxon>Rhodospirillaceae</taxon>
        <taxon>Inquilinus</taxon>
    </lineage>
</organism>
<evidence type="ECO:0000313" key="2">
    <source>
        <dbReference type="EMBL" id="MDR6294351.1"/>
    </source>
</evidence>
<dbReference type="RefSeq" id="WP_309801823.1">
    <property type="nucleotide sequence ID" value="NZ_JAVDPW010000018.1"/>
</dbReference>
<reference evidence="2 3" key="1">
    <citation type="submission" date="2023-07" db="EMBL/GenBank/DDBJ databases">
        <title>Sorghum-associated microbial communities from plants grown in Nebraska, USA.</title>
        <authorList>
            <person name="Schachtman D."/>
        </authorList>
    </citation>
    <scope>NUCLEOTIDE SEQUENCE [LARGE SCALE GENOMIC DNA]</scope>
    <source>
        <strain evidence="2 3">584</strain>
    </source>
</reference>
<protein>
    <submittedName>
        <fullName evidence="2">Uncharacterized protein</fullName>
    </submittedName>
</protein>
<name>A0ABU1K0F0_9PROT</name>
<dbReference type="EMBL" id="JAVDPW010000018">
    <property type="protein sequence ID" value="MDR6294351.1"/>
    <property type="molecule type" value="Genomic_DNA"/>
</dbReference>
<gene>
    <name evidence="2" type="ORF">E9232_006905</name>
</gene>
<keyword evidence="3" id="KW-1185">Reference proteome</keyword>
<sequence>MSAKNTLLSAVAAAVVLTIGAGAASASTRFHIPEHNTFPTSWAQAQTGNYPNAVSHRYSAPAGQVLRPGQTQKTTNF</sequence>